<organism evidence="1 2">
    <name type="scientific">Acetobacter peroxydans</name>
    <dbReference type="NCBI Taxonomy" id="104098"/>
    <lineage>
        <taxon>Bacteria</taxon>
        <taxon>Pseudomonadati</taxon>
        <taxon>Pseudomonadota</taxon>
        <taxon>Alphaproteobacteria</taxon>
        <taxon>Acetobacterales</taxon>
        <taxon>Acetobacteraceae</taxon>
        <taxon>Acetobacter</taxon>
    </lineage>
</organism>
<accession>A0A4Y3TXQ0</accession>
<evidence type="ECO:0000313" key="1">
    <source>
        <dbReference type="EMBL" id="GEB86602.1"/>
    </source>
</evidence>
<name>A0A4Y3TXQ0_9PROT</name>
<dbReference type="AlphaFoldDB" id="A0A4Y3TXQ0"/>
<reference evidence="1 2" key="1">
    <citation type="submission" date="2019-06" db="EMBL/GenBank/DDBJ databases">
        <title>Whole genome shotgun sequence of Acetobacter peroxydans NBRC 13755.</title>
        <authorList>
            <person name="Hosoyama A."/>
            <person name="Uohara A."/>
            <person name="Ohji S."/>
            <person name="Ichikawa N."/>
        </authorList>
    </citation>
    <scope>NUCLEOTIDE SEQUENCE [LARGE SCALE GENOMIC DNA]</scope>
    <source>
        <strain evidence="1 2">NBRC 13755</strain>
    </source>
</reference>
<gene>
    <name evidence="1" type="ORF">APE01nite_23990</name>
</gene>
<dbReference type="Proteomes" id="UP000317730">
    <property type="component" value="Unassembled WGS sequence"/>
</dbReference>
<sequence length="88" mass="9790">MVFDRIGDVDRGIAEEIVGRIAVYATPKGWLYLDVVRALIVEADPKPHVMVPTMLKRAITEVLHRMQENSVMLPASAGSKPFISRSDN</sequence>
<comment type="caution">
    <text evidence="1">The sequence shown here is derived from an EMBL/GenBank/DDBJ whole genome shotgun (WGS) entry which is preliminary data.</text>
</comment>
<evidence type="ECO:0000313" key="2">
    <source>
        <dbReference type="Proteomes" id="UP000317730"/>
    </source>
</evidence>
<keyword evidence="2" id="KW-1185">Reference proteome</keyword>
<proteinExistence type="predicted"/>
<protein>
    <submittedName>
        <fullName evidence="1">Uncharacterized protein</fullName>
    </submittedName>
</protein>
<dbReference type="EMBL" id="BJMV01000019">
    <property type="protein sequence ID" value="GEB86602.1"/>
    <property type="molecule type" value="Genomic_DNA"/>
</dbReference>